<feature type="transmembrane region" description="Helical" evidence="8">
    <location>
        <begin position="108"/>
        <end position="128"/>
    </location>
</feature>
<feature type="transmembrane region" description="Helical" evidence="8">
    <location>
        <begin position="277"/>
        <end position="296"/>
    </location>
</feature>
<feature type="transmembrane region" description="Helical" evidence="8">
    <location>
        <begin position="1129"/>
        <end position="1152"/>
    </location>
</feature>
<feature type="transmembrane region" description="Helical" evidence="8">
    <location>
        <begin position="779"/>
        <end position="796"/>
    </location>
</feature>
<dbReference type="PRINTS" id="PR01434">
    <property type="entry name" value="NADHDHGNASE5"/>
</dbReference>
<feature type="transmembrane region" description="Helical" evidence="8">
    <location>
        <begin position="832"/>
        <end position="855"/>
    </location>
</feature>
<feature type="transmembrane region" description="Helical" evidence="8">
    <location>
        <begin position="570"/>
        <end position="593"/>
    </location>
</feature>
<feature type="domain" description="NADH-Ubiquinone oxidoreductase (complex I) chain 5 N-terminal" evidence="10">
    <location>
        <begin position="741"/>
        <end position="782"/>
    </location>
</feature>
<organism evidence="11 12">
    <name type="scientific">Candidatus Desulfovibrio trichonymphae</name>
    <dbReference type="NCBI Taxonomy" id="1725232"/>
    <lineage>
        <taxon>Bacteria</taxon>
        <taxon>Pseudomonadati</taxon>
        <taxon>Thermodesulfobacteriota</taxon>
        <taxon>Desulfovibrionia</taxon>
        <taxon>Desulfovibrionales</taxon>
        <taxon>Desulfovibrionaceae</taxon>
        <taxon>Desulfovibrio</taxon>
    </lineage>
</organism>
<proteinExistence type="predicted"/>
<evidence type="ECO:0000256" key="7">
    <source>
        <dbReference type="RuleBase" id="RU000320"/>
    </source>
</evidence>
<reference evidence="11 12" key="1">
    <citation type="journal article" date="2017" name="ISME J.">
        <title>Genome of 'Ca. Desulfovibrio trichonymphae', an H2-oxidizing bacterium in a tripartite symbiotic system within a protist cell in the termite gut.</title>
        <authorList>
            <person name="Kuwahara H."/>
            <person name="Yuki M."/>
            <person name="Izawa K."/>
            <person name="Ohkuma M."/>
            <person name="Hongoh Y."/>
        </authorList>
    </citation>
    <scope>NUCLEOTIDE SEQUENCE [LARGE SCALE GENOMIC DNA]</scope>
    <source>
        <strain evidence="11 12">Rs-N31</strain>
    </source>
</reference>
<gene>
    <name evidence="11" type="primary">cooM</name>
    <name evidence="11" type="ORF">RSDT_0233</name>
</gene>
<dbReference type="InterPro" id="IPR001516">
    <property type="entry name" value="Proton_antipo_N"/>
</dbReference>
<feature type="transmembrane region" description="Helical" evidence="8">
    <location>
        <begin position="66"/>
        <end position="87"/>
    </location>
</feature>
<comment type="subcellular location">
    <subcellularLocation>
        <location evidence="1">Cell membrane</location>
        <topology evidence="1">Multi-pass membrane protein</topology>
    </subcellularLocation>
    <subcellularLocation>
        <location evidence="7">Membrane</location>
        <topology evidence="7">Multi-pass membrane protein</topology>
    </subcellularLocation>
</comment>
<feature type="transmembrane region" description="Helical" evidence="8">
    <location>
        <begin position="605"/>
        <end position="627"/>
    </location>
</feature>
<feature type="transmembrane region" description="Helical" evidence="8">
    <location>
        <begin position="982"/>
        <end position="1006"/>
    </location>
</feature>
<feature type="transmembrane region" description="Helical" evidence="8">
    <location>
        <begin position="308"/>
        <end position="326"/>
    </location>
</feature>
<feature type="transmembrane region" description="Helical" evidence="8">
    <location>
        <begin position="923"/>
        <end position="944"/>
    </location>
</feature>
<dbReference type="KEGG" id="dtr:RSDT_0233"/>
<feature type="transmembrane region" description="Helical" evidence="8">
    <location>
        <begin position="12"/>
        <end position="32"/>
    </location>
</feature>
<dbReference type="InterPro" id="IPR052175">
    <property type="entry name" value="ComplexI-like_HydComp"/>
</dbReference>
<dbReference type="GO" id="GO:0016491">
    <property type="term" value="F:oxidoreductase activity"/>
    <property type="evidence" value="ECO:0007669"/>
    <property type="project" value="UniProtKB-KW"/>
</dbReference>
<dbReference type="EMBL" id="AP017368">
    <property type="protein sequence ID" value="BAV91745.1"/>
    <property type="molecule type" value="Genomic_DNA"/>
</dbReference>
<feature type="transmembrane region" description="Helical" evidence="8">
    <location>
        <begin position="190"/>
        <end position="208"/>
    </location>
</feature>
<dbReference type="Pfam" id="PF00662">
    <property type="entry name" value="Proton_antipo_N"/>
    <property type="match status" value="1"/>
</dbReference>
<feature type="transmembrane region" description="Helical" evidence="8">
    <location>
        <begin position="332"/>
        <end position="350"/>
    </location>
</feature>
<feature type="transmembrane region" description="Helical" evidence="8">
    <location>
        <begin position="950"/>
        <end position="970"/>
    </location>
</feature>
<dbReference type="GO" id="GO:0005886">
    <property type="term" value="C:plasma membrane"/>
    <property type="evidence" value="ECO:0007669"/>
    <property type="project" value="UniProtKB-SubCell"/>
</dbReference>
<feature type="transmembrane region" description="Helical" evidence="8">
    <location>
        <begin position="700"/>
        <end position="717"/>
    </location>
</feature>
<feature type="transmembrane region" description="Helical" evidence="8">
    <location>
        <begin position="362"/>
        <end position="380"/>
    </location>
</feature>
<evidence type="ECO:0000259" key="9">
    <source>
        <dbReference type="Pfam" id="PF00361"/>
    </source>
</evidence>
<evidence type="ECO:0000313" key="11">
    <source>
        <dbReference type="EMBL" id="BAV91745.1"/>
    </source>
</evidence>
<keyword evidence="6 8" id="KW-0472">Membrane</keyword>
<dbReference type="InterPro" id="IPR001750">
    <property type="entry name" value="ND/Mrp_TM"/>
</dbReference>
<feature type="transmembrane region" description="Helical" evidence="8">
    <location>
        <begin position="148"/>
        <end position="169"/>
    </location>
</feature>
<evidence type="ECO:0000256" key="5">
    <source>
        <dbReference type="ARBA" id="ARBA00023002"/>
    </source>
</evidence>
<evidence type="ECO:0000256" key="1">
    <source>
        <dbReference type="ARBA" id="ARBA00004651"/>
    </source>
</evidence>
<dbReference type="PANTHER" id="PTHR42682:SF4">
    <property type="entry name" value="NADH-UBIQUINONE_PLASTOQUINONE"/>
    <property type="match status" value="1"/>
</dbReference>
<feature type="transmembrane region" description="Helical" evidence="8">
    <location>
        <begin position="1050"/>
        <end position="1068"/>
    </location>
</feature>
<keyword evidence="5" id="KW-0560">Oxidoreductase</keyword>
<feature type="transmembrane region" description="Helical" evidence="8">
    <location>
        <begin position="1088"/>
        <end position="1108"/>
    </location>
</feature>
<evidence type="ECO:0000256" key="4">
    <source>
        <dbReference type="ARBA" id="ARBA00022989"/>
    </source>
</evidence>
<protein>
    <submittedName>
        <fullName evidence="11">H+-translocating [NiFe] hydrogenase complex, transmembrane subunit CooM</fullName>
    </submittedName>
</protein>
<feature type="transmembrane region" description="Helical" evidence="8">
    <location>
        <begin position="39"/>
        <end position="60"/>
    </location>
</feature>
<evidence type="ECO:0000256" key="6">
    <source>
        <dbReference type="ARBA" id="ARBA00023136"/>
    </source>
</evidence>
<dbReference type="PANTHER" id="PTHR42682">
    <property type="entry name" value="HYDROGENASE-4 COMPONENT F"/>
    <property type="match status" value="1"/>
</dbReference>
<evidence type="ECO:0000256" key="8">
    <source>
        <dbReference type="SAM" id="Phobius"/>
    </source>
</evidence>
<dbReference type="Proteomes" id="UP000242645">
    <property type="component" value="Chromosome"/>
</dbReference>
<keyword evidence="3 7" id="KW-0812">Transmembrane</keyword>
<evidence type="ECO:0000313" key="12">
    <source>
        <dbReference type="Proteomes" id="UP000242645"/>
    </source>
</evidence>
<feature type="transmembrane region" description="Helical" evidence="8">
    <location>
        <begin position="228"/>
        <end position="249"/>
    </location>
</feature>
<keyword evidence="2" id="KW-1003">Cell membrane</keyword>
<feature type="transmembrane region" description="Helical" evidence="8">
    <location>
        <begin position="400"/>
        <end position="422"/>
    </location>
</feature>
<dbReference type="RefSeq" id="WP_096399279.1">
    <property type="nucleotide sequence ID" value="NZ_AP017368.1"/>
</dbReference>
<evidence type="ECO:0000256" key="3">
    <source>
        <dbReference type="ARBA" id="ARBA00022692"/>
    </source>
</evidence>
<keyword evidence="12" id="KW-1185">Reference proteome</keyword>
<feature type="transmembrane region" description="Helical" evidence="8">
    <location>
        <begin position="434"/>
        <end position="457"/>
    </location>
</feature>
<sequence length="1250" mass="133684">MTSPLFTSDGYLWPLFAGTVLLLFATAQAVLQRGNPRRLILWGALHDLGIVCLGFSAPNATAYTGLWLFVIFQTTARALALVSLARLTPDTQDAPLLQNLRGSGYGNLNGALFALGLLGAVGGSPFLIPEGRAMIVKGVLFTSTHGGIPALLVMAAATTVFVWLSVDAVRCVFLTPTTKEQTAIAGSSSAAVALVIVFCLLVALLGFGREALTDIVGRRFALAPEHAPAHPAYCFLYAGAIAAGLTSWLGSKKLAALVAIFFFAVAFAAAFKVDSPPIPRLFLLLITFIGFVVSVYSKDYIHDEREGWYWFFLPLTFASLAGIVSAHSKDAFYGYWEMMTFASYFLVVYEGKRTAFDAGLKYYVMCAGGALFMLPGLFLLEGLSGNAVNLAAVNPVWIQGALMLCLAGFAVKAGLVPLHSWLPDAHPAAPSPVSAPLSGIITKMGIFGIVSVILAGADQTVGDMRGLFDLSWFGTTLVFMGAATLIYGEIMALLQDDIKRMLAYSTLGQLGEITLVLGMDTWLATTGALWHVVNHAVMKDLLFLGAGALIMRAGSRNLADMRGMGRQMPWTTACMAAGLVSIMGLPPFGAFYSKFLMIQASVNAGYIWMAALILAGSLVGAIYYMRILKTLIFDERPAHLPNVAEAPLYMRLPLAVLAALSLALCLVPQLPMHLVAGAASFCSEPTLTDIRVLDALAVPWPIYVTTPIFGALIPAFFSDNRRKAGWSSVAVLLATALLVMAFGRGMDTLSFCFAMIVPIIGALNMAYAVGYMDHSHTQWRFYGAFTCMCGALVGMAASRYMLSFFLFWEIMSSWTLYMAIAHEGTRPSLREACKYFIFNLAGAGFLFVGICVVGPLTPFTAELLTGFAPALPQHAAWLGTALLATGFVLKAAQLPIRIDWQMHPALAPTPVSGYISSVLLKSAIIGLIKLFALLGGSFVLAGVFPGYEKINLINLAVMWIGAITIIYSAIRALQVNGLKLVFIYSTVSQLGYMVLAVGTGGALGYAGGMLHLINHVFFKDLLFLVCGAVMFATHRESLEDLGGIGRKMPFTLLVFAIGGLSLVGVPPTSGFSSKWLIYHALMQAGQPLLALLSLVGSVITLAYVAKFLHSAFLGQPAPDLDNIKEAPRIMRLPMGILAFGCVLTGVFPGLALKPINNILREYGSTPLDVNLAGVVSGPGAWNATAIFIMALLAFLAGWFFVRRFTTLREIDVHTCGLPPKIAASRMGPSSIYGGLAPYINAKPAAEENRS</sequence>
<evidence type="ECO:0000256" key="2">
    <source>
        <dbReference type="ARBA" id="ARBA00022475"/>
    </source>
</evidence>
<feature type="transmembrane region" description="Helical" evidence="8">
    <location>
        <begin position="748"/>
        <end position="767"/>
    </location>
</feature>
<feature type="transmembrane region" description="Helical" evidence="8">
    <location>
        <begin position="802"/>
        <end position="820"/>
    </location>
</feature>
<feature type="domain" description="NADH:quinone oxidoreductase/Mrp antiporter transmembrane" evidence="9">
    <location>
        <begin position="332"/>
        <end position="617"/>
    </location>
</feature>
<feature type="transmembrane region" description="Helical" evidence="8">
    <location>
        <begin position="472"/>
        <end position="494"/>
    </location>
</feature>
<evidence type="ECO:0000259" key="10">
    <source>
        <dbReference type="Pfam" id="PF00662"/>
    </source>
</evidence>
<feature type="transmembrane region" description="Helical" evidence="8">
    <location>
        <begin position="648"/>
        <end position="670"/>
    </location>
</feature>
<feature type="transmembrane region" description="Helical" evidence="8">
    <location>
        <begin position="254"/>
        <end position="271"/>
    </location>
</feature>
<feature type="transmembrane region" description="Helical" evidence="8">
    <location>
        <begin position="724"/>
        <end position="742"/>
    </location>
</feature>
<feature type="transmembrane region" description="Helical" evidence="8">
    <location>
        <begin position="1180"/>
        <end position="1201"/>
    </location>
</feature>
<accession>A0A1J1DPH3</accession>
<name>A0A1J1DPH3_9BACT</name>
<dbReference type="AlphaFoldDB" id="A0A1J1DPH3"/>
<dbReference type="Pfam" id="PF00361">
    <property type="entry name" value="Proton_antipo_M"/>
    <property type="match status" value="2"/>
</dbReference>
<keyword evidence="4 8" id="KW-1133">Transmembrane helix</keyword>
<feature type="domain" description="NADH:quinone oxidoreductase/Mrp antiporter transmembrane" evidence="9">
    <location>
        <begin position="801"/>
        <end position="1100"/>
    </location>
</feature>
<dbReference type="OrthoDB" id="9805769at2"/>